<dbReference type="EMBL" id="BMYZ01000002">
    <property type="protein sequence ID" value="GGY80818.1"/>
    <property type="molecule type" value="Genomic_DNA"/>
</dbReference>
<dbReference type="SUPFAM" id="SSF50630">
    <property type="entry name" value="Acid proteases"/>
    <property type="match status" value="1"/>
</dbReference>
<protein>
    <submittedName>
        <fullName evidence="2">Ribosomal protein S6 modification protein</fullName>
    </submittedName>
</protein>
<evidence type="ECO:0000313" key="2">
    <source>
        <dbReference type="EMBL" id="GGY80818.1"/>
    </source>
</evidence>
<gene>
    <name evidence="2" type="ORF">GCM10011613_27340</name>
</gene>
<organism evidence="2 3">
    <name type="scientific">Cellvibrio zantedeschiae</name>
    <dbReference type="NCBI Taxonomy" id="1237077"/>
    <lineage>
        <taxon>Bacteria</taxon>
        <taxon>Pseudomonadati</taxon>
        <taxon>Pseudomonadota</taxon>
        <taxon>Gammaproteobacteria</taxon>
        <taxon>Cellvibrionales</taxon>
        <taxon>Cellvibrionaceae</taxon>
        <taxon>Cellvibrio</taxon>
    </lineage>
</organism>
<name>A0ABQ3B7I6_9GAMM</name>
<comment type="caution">
    <text evidence="2">The sequence shown here is derived from an EMBL/GenBank/DDBJ whole genome shotgun (WGS) entry which is preliminary data.</text>
</comment>
<evidence type="ECO:0000313" key="3">
    <source>
        <dbReference type="Proteomes" id="UP000619761"/>
    </source>
</evidence>
<dbReference type="InterPro" id="IPR008503">
    <property type="entry name" value="Asp_endopeptidase"/>
</dbReference>
<keyword evidence="3" id="KW-1185">Reference proteome</keyword>
<proteinExistence type="predicted"/>
<accession>A0ABQ3B7I6</accession>
<dbReference type="RefSeq" id="WP_308429302.1">
    <property type="nucleotide sequence ID" value="NZ_BMYZ01000002.1"/>
</dbReference>
<dbReference type="Proteomes" id="UP000619761">
    <property type="component" value="Unassembled WGS sequence"/>
</dbReference>
<dbReference type="Gene3D" id="2.40.70.10">
    <property type="entry name" value="Acid Proteases"/>
    <property type="match status" value="1"/>
</dbReference>
<dbReference type="Pfam" id="PF05618">
    <property type="entry name" value="Zn_protease"/>
    <property type="match status" value="1"/>
</dbReference>
<dbReference type="PANTHER" id="PTHR38037:SF1">
    <property type="entry name" value="ATP-DEPENDENT ZINC PROTEASE DOMAIN-CONTAINING PROTEIN-RELATED"/>
    <property type="match status" value="1"/>
</dbReference>
<evidence type="ECO:0000259" key="1">
    <source>
        <dbReference type="Pfam" id="PF05618"/>
    </source>
</evidence>
<sequence>MAQVRAEGQKKVIGWREWVALPDLAIPHIKAKVDTGAKTSALHAFYVERFERNGAPWVRFGVHPLQSSVEQTVECEAPVKDIRRVTDSGGHAEMRPVIETAMVVEGEVRVIELTLTDRETMMFRMLLGRSALKRRFVVDSGKSFLLGGDKSRPVLE</sequence>
<dbReference type="InterPro" id="IPR021109">
    <property type="entry name" value="Peptidase_aspartic_dom_sf"/>
</dbReference>
<reference evidence="3" key="1">
    <citation type="journal article" date="2019" name="Int. J. Syst. Evol. Microbiol.">
        <title>The Global Catalogue of Microorganisms (GCM) 10K type strain sequencing project: providing services to taxonomists for standard genome sequencing and annotation.</title>
        <authorList>
            <consortium name="The Broad Institute Genomics Platform"/>
            <consortium name="The Broad Institute Genome Sequencing Center for Infectious Disease"/>
            <person name="Wu L."/>
            <person name="Ma J."/>
        </authorList>
    </citation>
    <scope>NUCLEOTIDE SEQUENCE [LARGE SCALE GENOMIC DNA]</scope>
    <source>
        <strain evidence="3">KCTC 32239</strain>
    </source>
</reference>
<dbReference type="PANTHER" id="PTHR38037">
    <property type="entry name" value="ZN_PROTEASE DOMAIN-CONTAINING PROTEIN"/>
    <property type="match status" value="1"/>
</dbReference>
<feature type="domain" description="Retropepsin-like aspartic endopeptidase" evidence="1">
    <location>
        <begin position="12"/>
        <end position="145"/>
    </location>
</feature>